<keyword evidence="3 6" id="KW-1133">Transmembrane helix</keyword>
<evidence type="ECO:0008006" key="12">
    <source>
        <dbReference type="Google" id="ProtNLM"/>
    </source>
</evidence>
<evidence type="ECO:0000256" key="6">
    <source>
        <dbReference type="SAM" id="Phobius"/>
    </source>
</evidence>
<feature type="region of interest" description="Disordered" evidence="5">
    <location>
        <begin position="432"/>
        <end position="454"/>
    </location>
</feature>
<feature type="transmembrane region" description="Helical" evidence="6">
    <location>
        <begin position="108"/>
        <end position="129"/>
    </location>
</feature>
<dbReference type="GO" id="GO:0016020">
    <property type="term" value="C:membrane"/>
    <property type="evidence" value="ECO:0007669"/>
    <property type="project" value="UniProtKB-SubCell"/>
</dbReference>
<evidence type="ECO:0000256" key="4">
    <source>
        <dbReference type="ARBA" id="ARBA00023136"/>
    </source>
</evidence>
<dbReference type="Proteomes" id="UP000800092">
    <property type="component" value="Unassembled WGS sequence"/>
</dbReference>
<gene>
    <name evidence="10" type="ORF">EV356DRAFT_563527</name>
</gene>
<sequence length="1063" mass="118335">MSSEETTRMRSAPQSQQDEASTEKPTTKEPENQEPHEPWLKSTWSKLGLDIPTVLIMMKGGLAPTIGLAIYQSTPVAREYGTSGYLLGIVCILGFGIMPRAKFLQTMLLNVIATCFSAAIAVLALWSSVQARIHTTRRSQPGTGGPGTVGTPSPGAQTGGYNSSQSAVCAIWLFFQVYIINALKSKYPQLQFSAIIWSIFAIVSMSYGPNFTTTTQALNFARTLLITYLSGFGIAFGVSLLVVPMNSRKIVFKIIPGYIGALRGALKAHARYVESLEHTDMFLPISHSGETKSTGEPKEKPHINEAMAFKKAAEALAGLIAKLHGELPFAKREIAIGKLGPDDLNELLRLLREIMIPVLGLSSVADIFERTSHWLGWDHAPTAGDDPNRERSVQDWNELAKLMHEPVSKLTQIMDEGLHHTLLKLQFIEQPKSTKSTSSSTEPDVEAKGDAIQPGDPTFGDYMEMKIQEFEATKQPMLRKWCELHDIDLPPDFFEKPASSESMLSAYDTEFDKRRRQRQMYLVLYIELLLASTGRAILELVYFADLKARSGKMDRNRLIVPGYKRLRKWLSSVFSPGEEDSSDDLNNAMHEGGGTGSKVYMGAGYQQRKDPEHLPPQNVVQKIGDYVRLIPKALGSSHSSFGFRAACATISLGILGYLESTHVFYTKQRVFWAVIMIGISMTPTAGQSLWNFTLRILGTFIAMVLSYVAWYIVDGHQAGVLVFYWLFCSMGFYVPLKFPRYAIAGVISIVTLTLILGYELQVTKIGVKVSTSNGQPYYPTYELAPYRLATVVAGLFVAFIWTIFPYPITEHSQLRRHLGSSLYLLANLYSVAHETIRYRIQGEEGDIDSKDSPARQLEKARTTIFTKQTVLLGQMQQVASFLKWEIPMGGRFPKETYTEILKRVETIQNYTALLSYSSRTFHAMKAEDETQWIQDFRQLLKSASLTSYENTSLLSLLSSSITTGQPLPPYLKTATPYALTENLEGMDRDILSIRHLAEPGYAAFAMMQITTRCVVADIGKLLALVRDLIGEIDFSFHTVSVADESEGAQSQDSILSNDKGKQD</sequence>
<evidence type="ECO:0000256" key="1">
    <source>
        <dbReference type="ARBA" id="ARBA00004141"/>
    </source>
</evidence>
<feature type="region of interest" description="Disordered" evidence="5">
    <location>
        <begin position="1"/>
        <end position="39"/>
    </location>
</feature>
<feature type="region of interest" description="Disordered" evidence="5">
    <location>
        <begin position="137"/>
        <end position="158"/>
    </location>
</feature>
<dbReference type="Pfam" id="PF10334">
    <property type="entry name" value="BRE4"/>
    <property type="match status" value="1"/>
</dbReference>
<evidence type="ECO:0000256" key="5">
    <source>
        <dbReference type="SAM" id="MobiDB-lite"/>
    </source>
</evidence>
<feature type="transmembrane region" description="Helical" evidence="6">
    <location>
        <begin position="83"/>
        <end position="101"/>
    </location>
</feature>
<feature type="transmembrane region" description="Helical" evidence="6">
    <location>
        <begin position="522"/>
        <end position="544"/>
    </location>
</feature>
<keyword evidence="4 6" id="KW-0472">Membrane</keyword>
<feature type="transmembrane region" description="Helical" evidence="6">
    <location>
        <begin position="742"/>
        <end position="762"/>
    </location>
</feature>
<protein>
    <recommendedName>
        <fullName evidence="12">ER transporter 6TM N-terminal domain-containing protein</fullName>
    </recommendedName>
</protein>
<evidence type="ECO:0000259" key="8">
    <source>
        <dbReference type="Pfam" id="PF10337"/>
    </source>
</evidence>
<feature type="domain" description="Integral membrane bound transporter" evidence="9">
    <location>
        <begin position="665"/>
        <end position="801"/>
    </location>
</feature>
<evidence type="ECO:0000259" key="7">
    <source>
        <dbReference type="Pfam" id="PF10334"/>
    </source>
</evidence>
<organism evidence="10 11">
    <name type="scientific">Viridothelium virens</name>
    <name type="common">Speckled blister lichen</name>
    <name type="synonym">Trypethelium virens</name>
    <dbReference type="NCBI Taxonomy" id="1048519"/>
    <lineage>
        <taxon>Eukaryota</taxon>
        <taxon>Fungi</taxon>
        <taxon>Dikarya</taxon>
        <taxon>Ascomycota</taxon>
        <taxon>Pezizomycotina</taxon>
        <taxon>Dothideomycetes</taxon>
        <taxon>Dothideomycetes incertae sedis</taxon>
        <taxon>Trypetheliales</taxon>
        <taxon>Trypetheliaceae</taxon>
        <taxon>Viridothelium</taxon>
    </lineage>
</organism>
<accession>A0A6A6HL30</accession>
<feature type="compositionally biased region" description="Basic and acidic residues" evidence="5">
    <location>
        <begin position="21"/>
        <end position="39"/>
    </location>
</feature>
<dbReference type="Pfam" id="PF10337">
    <property type="entry name" value="ArAE_2_N"/>
    <property type="match status" value="1"/>
</dbReference>
<dbReference type="InterPro" id="IPR049453">
    <property type="entry name" value="Memb_transporter_dom"/>
</dbReference>
<evidence type="ECO:0000256" key="2">
    <source>
        <dbReference type="ARBA" id="ARBA00022692"/>
    </source>
</evidence>
<feature type="transmembrane region" description="Helical" evidence="6">
    <location>
        <begin position="190"/>
        <end position="208"/>
    </location>
</feature>
<dbReference type="EMBL" id="ML991774">
    <property type="protein sequence ID" value="KAF2238826.1"/>
    <property type="molecule type" value="Genomic_DNA"/>
</dbReference>
<feature type="transmembrane region" description="Helical" evidence="6">
    <location>
        <begin position="220"/>
        <end position="243"/>
    </location>
</feature>
<proteinExistence type="predicted"/>
<dbReference type="InterPro" id="IPR018820">
    <property type="entry name" value="BRE4-related_DUF2421"/>
</dbReference>
<dbReference type="OrthoDB" id="2274698at2759"/>
<feature type="transmembrane region" description="Helical" evidence="6">
    <location>
        <begin position="670"/>
        <end position="690"/>
    </location>
</feature>
<keyword evidence="2 6" id="KW-0812">Transmembrane</keyword>
<dbReference type="InterPro" id="IPR018823">
    <property type="entry name" value="ArAE_2_N"/>
</dbReference>
<dbReference type="Pfam" id="PF13515">
    <property type="entry name" value="FUSC_2"/>
    <property type="match status" value="1"/>
</dbReference>
<comment type="subcellular location">
    <subcellularLocation>
        <location evidence="1">Membrane</location>
        <topology evidence="1">Multi-pass membrane protein</topology>
    </subcellularLocation>
</comment>
<feature type="transmembrane region" description="Helical" evidence="6">
    <location>
        <begin position="696"/>
        <end position="713"/>
    </location>
</feature>
<feature type="transmembrane region" description="Helical" evidence="6">
    <location>
        <begin position="641"/>
        <end position="658"/>
    </location>
</feature>
<keyword evidence="11" id="KW-1185">Reference proteome</keyword>
<evidence type="ECO:0000256" key="3">
    <source>
        <dbReference type="ARBA" id="ARBA00022989"/>
    </source>
</evidence>
<name>A0A6A6HL30_VIRVR</name>
<feature type="transmembrane region" description="Helical" evidence="6">
    <location>
        <begin position="720"/>
        <end position="736"/>
    </location>
</feature>
<evidence type="ECO:0000313" key="11">
    <source>
        <dbReference type="Proteomes" id="UP000800092"/>
    </source>
</evidence>
<dbReference type="PANTHER" id="PTHR37994">
    <property type="entry name" value="ARAE_2_N DOMAIN-CONTAINING PROTEIN-RELATED"/>
    <property type="match status" value="1"/>
</dbReference>
<evidence type="ECO:0000259" key="9">
    <source>
        <dbReference type="Pfam" id="PF13515"/>
    </source>
</evidence>
<evidence type="ECO:0000313" key="10">
    <source>
        <dbReference type="EMBL" id="KAF2238826.1"/>
    </source>
</evidence>
<reference evidence="10" key="1">
    <citation type="journal article" date="2020" name="Stud. Mycol.">
        <title>101 Dothideomycetes genomes: a test case for predicting lifestyles and emergence of pathogens.</title>
        <authorList>
            <person name="Haridas S."/>
            <person name="Albert R."/>
            <person name="Binder M."/>
            <person name="Bloem J."/>
            <person name="Labutti K."/>
            <person name="Salamov A."/>
            <person name="Andreopoulos B."/>
            <person name="Baker S."/>
            <person name="Barry K."/>
            <person name="Bills G."/>
            <person name="Bluhm B."/>
            <person name="Cannon C."/>
            <person name="Castanera R."/>
            <person name="Culley D."/>
            <person name="Daum C."/>
            <person name="Ezra D."/>
            <person name="Gonzalez J."/>
            <person name="Henrissat B."/>
            <person name="Kuo A."/>
            <person name="Liang C."/>
            <person name="Lipzen A."/>
            <person name="Lutzoni F."/>
            <person name="Magnuson J."/>
            <person name="Mondo S."/>
            <person name="Nolan M."/>
            <person name="Ohm R."/>
            <person name="Pangilinan J."/>
            <person name="Park H.-J."/>
            <person name="Ramirez L."/>
            <person name="Alfaro M."/>
            <person name="Sun H."/>
            <person name="Tritt A."/>
            <person name="Yoshinaga Y."/>
            <person name="Zwiers L.-H."/>
            <person name="Turgeon B."/>
            <person name="Goodwin S."/>
            <person name="Spatafora J."/>
            <person name="Crous P."/>
            <person name="Grigoriev I."/>
        </authorList>
    </citation>
    <scope>NUCLEOTIDE SEQUENCE</scope>
    <source>
        <strain evidence="10">Tuck. ex Michener</strain>
    </source>
</reference>
<feature type="transmembrane region" description="Helical" evidence="6">
    <location>
        <begin position="783"/>
        <end position="804"/>
    </location>
</feature>
<dbReference type="PANTHER" id="PTHR37994:SF4">
    <property type="entry name" value="ER TRANSPORTER 6TM N-TERMINAL DOMAIN-CONTAINING PROTEIN-RELATED"/>
    <property type="match status" value="1"/>
</dbReference>
<feature type="domain" description="Putative ER transporter 6TM N-terminal" evidence="8">
    <location>
        <begin position="43"/>
        <end position="372"/>
    </location>
</feature>
<dbReference type="AlphaFoldDB" id="A0A6A6HL30"/>
<feature type="domain" description="DUF2421" evidence="7">
    <location>
        <begin position="805"/>
        <end position="1031"/>
    </location>
</feature>